<protein>
    <submittedName>
        <fullName evidence="2">Ricin B lectin (PTP6d)</fullName>
    </submittedName>
</protein>
<dbReference type="SUPFAM" id="SSF50370">
    <property type="entry name" value="Ricin B-like lectins"/>
    <property type="match status" value="1"/>
</dbReference>
<keyword evidence="3" id="KW-1185">Reference proteome</keyword>
<dbReference type="AlphaFoldDB" id="A0AAX4J858"/>
<evidence type="ECO:0000313" key="3">
    <source>
        <dbReference type="Proteomes" id="UP001334084"/>
    </source>
</evidence>
<gene>
    <name evidence="2" type="ORF">VNE69_01039</name>
</gene>
<feature type="compositionally biased region" description="Basic residues" evidence="1">
    <location>
        <begin position="184"/>
        <end position="198"/>
    </location>
</feature>
<dbReference type="InterPro" id="IPR035992">
    <property type="entry name" value="Ricin_B-like_lectins"/>
</dbReference>
<evidence type="ECO:0000313" key="2">
    <source>
        <dbReference type="EMBL" id="WUR02098.1"/>
    </source>
</evidence>
<proteinExistence type="predicted"/>
<feature type="region of interest" description="Disordered" evidence="1">
    <location>
        <begin position="169"/>
        <end position="198"/>
    </location>
</feature>
<dbReference type="GeneID" id="90539904"/>
<accession>A0AAX4J858</accession>
<evidence type="ECO:0000256" key="1">
    <source>
        <dbReference type="SAM" id="MobiDB-lite"/>
    </source>
</evidence>
<name>A0AAX4J858_9MICR</name>
<dbReference type="Proteomes" id="UP001334084">
    <property type="component" value="Chromosome 1"/>
</dbReference>
<reference evidence="2" key="1">
    <citation type="journal article" date="2024" name="BMC Genomics">
        <title>Functional annotation of a divergent genome using sequence and structure-based similarity.</title>
        <authorList>
            <person name="Svedberg D."/>
            <person name="Winiger R.R."/>
            <person name="Berg A."/>
            <person name="Sharma H."/>
            <person name="Tellgren-Roth C."/>
            <person name="Debrunner-Vossbrinck B.A."/>
            <person name="Vossbrinck C.R."/>
            <person name="Barandun J."/>
        </authorList>
    </citation>
    <scope>NUCLEOTIDE SEQUENCE</scope>
    <source>
        <strain evidence="2">Illinois isolate</strain>
    </source>
</reference>
<feature type="compositionally biased region" description="Basic and acidic residues" evidence="1">
    <location>
        <begin position="169"/>
        <end position="183"/>
    </location>
</feature>
<dbReference type="EMBL" id="CP142726">
    <property type="protein sequence ID" value="WUR02098.1"/>
    <property type="molecule type" value="Genomic_DNA"/>
</dbReference>
<dbReference type="RefSeq" id="XP_065328243.1">
    <property type="nucleotide sequence ID" value="XM_065472171.1"/>
</dbReference>
<organism evidence="2 3">
    <name type="scientific">Vairimorpha necatrix</name>
    <dbReference type="NCBI Taxonomy" id="6039"/>
    <lineage>
        <taxon>Eukaryota</taxon>
        <taxon>Fungi</taxon>
        <taxon>Fungi incertae sedis</taxon>
        <taxon>Microsporidia</taxon>
        <taxon>Nosematidae</taxon>
        <taxon>Vairimorpha</taxon>
    </lineage>
</organism>
<dbReference type="KEGG" id="vnx:VNE69_01039"/>
<sequence length="198" mass="23321">MILLFLCSTLQFYIKHLNEDRFMKGSLSNGDVTSVMKSDLGPNDDFSVINSWGDGVQGMRSSNGQAVWDIGNAWTLTYNRDAHRKDNQRFYLSLIAPKTFVIKNRGKCIEYDKNDDKYYSKACTLQDNQKFQVLKDKDELDPKPKFTDKSKIGTSEKRKILILHDDDGHHHHRENEHEHEHFGNRHHSHLRRRRFEHH</sequence>